<name>A0A3M4L906_PSESF</name>
<organism evidence="1 2">
    <name type="scientific">Pseudomonas syringae pv. actinidiae</name>
    <dbReference type="NCBI Taxonomy" id="103796"/>
    <lineage>
        <taxon>Bacteria</taxon>
        <taxon>Pseudomonadati</taxon>
        <taxon>Pseudomonadota</taxon>
        <taxon>Gammaproteobacteria</taxon>
        <taxon>Pseudomonadales</taxon>
        <taxon>Pseudomonadaceae</taxon>
        <taxon>Pseudomonas</taxon>
        <taxon>Pseudomonas syringae</taxon>
    </lineage>
</organism>
<dbReference type="RefSeq" id="WP_017703300.1">
    <property type="nucleotide sequence ID" value="NZ_RBRB01000038.1"/>
</dbReference>
<dbReference type="Proteomes" id="UP000273140">
    <property type="component" value="Unassembled WGS sequence"/>
</dbReference>
<reference evidence="1 2" key="1">
    <citation type="submission" date="2018-08" db="EMBL/GenBank/DDBJ databases">
        <title>Recombination of ecologically and evolutionarily significant loci maintains genetic cohesion in the Pseudomonas syringae species complex.</title>
        <authorList>
            <person name="Dillon M."/>
            <person name="Thakur S."/>
            <person name="Almeida R.N.D."/>
            <person name="Weir B.S."/>
            <person name="Guttman D.S."/>
        </authorList>
    </citation>
    <scope>NUCLEOTIDE SEQUENCE [LARGE SCALE GENOMIC DNA]</scope>
    <source>
        <strain evidence="1 2">ICMP 19074</strain>
    </source>
</reference>
<dbReference type="EMBL" id="RBRB01000038">
    <property type="protein sequence ID" value="RMQ37967.1"/>
    <property type="molecule type" value="Genomic_DNA"/>
</dbReference>
<protein>
    <submittedName>
        <fullName evidence="1">Uncharacterized protein</fullName>
    </submittedName>
</protein>
<proteinExistence type="predicted"/>
<evidence type="ECO:0000313" key="2">
    <source>
        <dbReference type="Proteomes" id="UP000273140"/>
    </source>
</evidence>
<dbReference type="AlphaFoldDB" id="A0A3M4L906"/>
<comment type="caution">
    <text evidence="1">The sequence shown here is derived from an EMBL/GenBank/DDBJ whole genome shotgun (WGS) entry which is preliminary data.</text>
</comment>
<evidence type="ECO:0000313" key="1">
    <source>
        <dbReference type="EMBL" id="RMQ37967.1"/>
    </source>
</evidence>
<sequence length="65" mass="7323">MKNSKIQPSWVNRGKTIKELIDELRSFENQDMLVEISVDGGDVHKPISLVKKSGQICLLVNSEIL</sequence>
<accession>A0A3M4L906</accession>
<gene>
    <name evidence="1" type="ORF">ALQ07_200044</name>
</gene>